<sequence length="155" mass="17968">MVENKKVKYGLKVSSSEKIDKENRYCDFKIVQLPYPGCEFFRKFKDNNYIAEGLMFDWEQNYVDSSLTLPSDSIISALSIHWSNYKMWDLVKLTQNYLKLLLMYVVEGTSSILIHCISGWDRTPLFISLLRMSLWADGRAHSSLSAVEMAYLTLA</sequence>
<dbReference type="Gene3D" id="3.90.190.10">
    <property type="entry name" value="Protein tyrosine phosphatase superfamily"/>
    <property type="match status" value="1"/>
</dbReference>
<dbReference type="SUPFAM" id="SSF52799">
    <property type="entry name" value="(Phosphotyrosine protein) phosphatases II"/>
    <property type="match status" value="1"/>
</dbReference>
<proteinExistence type="predicted"/>
<reference evidence="1 2" key="1">
    <citation type="submission" date="2013-11" db="EMBL/GenBank/DDBJ databases">
        <title>Genome sequencing of Stegodyphus mimosarum.</title>
        <authorList>
            <person name="Bechsgaard J."/>
        </authorList>
    </citation>
    <scope>NUCLEOTIDE SEQUENCE [LARGE SCALE GENOMIC DNA]</scope>
</reference>
<dbReference type="EMBL" id="KK116058">
    <property type="protein sequence ID" value="KFM66688.1"/>
    <property type="molecule type" value="Genomic_DNA"/>
</dbReference>
<dbReference type="PANTHER" id="PTHR13524">
    <property type="entry name" value="MYOTUBULARIN-RELATED"/>
    <property type="match status" value="1"/>
</dbReference>
<name>A0A087TNJ9_STEMI</name>
<feature type="non-terminal residue" evidence="1">
    <location>
        <position position="155"/>
    </location>
</feature>
<dbReference type="Proteomes" id="UP000054359">
    <property type="component" value="Unassembled WGS sequence"/>
</dbReference>
<dbReference type="InterPro" id="IPR016130">
    <property type="entry name" value="Tyr_Pase_AS"/>
</dbReference>
<dbReference type="InterPro" id="IPR039802">
    <property type="entry name" value="MTMR14"/>
</dbReference>
<evidence type="ECO:0000313" key="1">
    <source>
        <dbReference type="EMBL" id="KFM66688.1"/>
    </source>
</evidence>
<dbReference type="STRING" id="407821.A0A087TNJ9"/>
<protein>
    <submittedName>
        <fullName evidence="1">Myotubularin-related protein 14</fullName>
    </submittedName>
</protein>
<dbReference type="GO" id="GO:0004438">
    <property type="term" value="F:phosphatidylinositol-3-phosphate phosphatase activity"/>
    <property type="evidence" value="ECO:0007669"/>
    <property type="project" value="InterPro"/>
</dbReference>
<dbReference type="PROSITE" id="PS00383">
    <property type="entry name" value="TYR_PHOSPHATASE_1"/>
    <property type="match status" value="1"/>
</dbReference>
<accession>A0A087TNJ9</accession>
<organism evidence="1 2">
    <name type="scientific">Stegodyphus mimosarum</name>
    <name type="common">African social velvet spider</name>
    <dbReference type="NCBI Taxonomy" id="407821"/>
    <lineage>
        <taxon>Eukaryota</taxon>
        <taxon>Metazoa</taxon>
        <taxon>Ecdysozoa</taxon>
        <taxon>Arthropoda</taxon>
        <taxon>Chelicerata</taxon>
        <taxon>Arachnida</taxon>
        <taxon>Araneae</taxon>
        <taxon>Araneomorphae</taxon>
        <taxon>Entelegynae</taxon>
        <taxon>Eresoidea</taxon>
        <taxon>Eresidae</taxon>
        <taxon>Stegodyphus</taxon>
    </lineage>
</organism>
<dbReference type="OrthoDB" id="6426926at2759"/>
<dbReference type="AlphaFoldDB" id="A0A087TNJ9"/>
<keyword evidence="2" id="KW-1185">Reference proteome</keyword>
<dbReference type="PANTHER" id="PTHR13524:SF2">
    <property type="entry name" value="MYOTUBULARIN-RELATED PROTEIN 14"/>
    <property type="match status" value="1"/>
</dbReference>
<dbReference type="InterPro" id="IPR029021">
    <property type="entry name" value="Prot-tyrosine_phosphatase-like"/>
</dbReference>
<gene>
    <name evidence="1" type="ORF">X975_02782</name>
</gene>
<evidence type="ECO:0000313" key="2">
    <source>
        <dbReference type="Proteomes" id="UP000054359"/>
    </source>
</evidence>